<dbReference type="AlphaFoldDB" id="A0A430VTL9"/>
<dbReference type="Proteomes" id="UP000287467">
    <property type="component" value="Unassembled WGS sequence"/>
</dbReference>
<gene>
    <name evidence="1" type="ORF">CSW14_04060</name>
</gene>
<proteinExistence type="predicted"/>
<comment type="caution">
    <text evidence="1">The sequence shown here is derived from an EMBL/GenBank/DDBJ whole genome shotgun (WGS) entry which is preliminary data.</text>
</comment>
<sequence>MDFGENGSNEGEATFTASWRPSTCLNGKYLLEPVSLSLQGFLNHPTSSQRLVDLATLSLTTSSTRLGLEWNLSLLVQGNDSALHTQGQVVVNGSTTPGICGSLLENFNPSSGEVSLDLSTPTKSLHLEFRVTQVEENPMRIHIQNGLLRVDSKVVTFEGILDDQNNNCVPGENLTLHFAGGQAMSLEDFLTQYMGAQPCNQP</sequence>
<organism evidence="1 2">
    <name type="scientific">Thermus scotoductus</name>
    <dbReference type="NCBI Taxonomy" id="37636"/>
    <lineage>
        <taxon>Bacteria</taxon>
        <taxon>Thermotogati</taxon>
        <taxon>Deinococcota</taxon>
        <taxon>Deinococci</taxon>
        <taxon>Thermales</taxon>
        <taxon>Thermaceae</taxon>
        <taxon>Thermus</taxon>
    </lineage>
</organism>
<dbReference type="EMBL" id="PEMW01000103">
    <property type="protein sequence ID" value="RTI58002.1"/>
    <property type="molecule type" value="Genomic_DNA"/>
</dbReference>
<evidence type="ECO:0000313" key="1">
    <source>
        <dbReference type="EMBL" id="RTI58002.1"/>
    </source>
</evidence>
<name>A0A430VTL9_THESC</name>
<protein>
    <submittedName>
        <fullName evidence="1">Uncharacterized protein</fullName>
    </submittedName>
</protein>
<reference evidence="1 2" key="1">
    <citation type="journal article" date="2019" name="Extremophiles">
        <title>Biogeography of thermophiles and predominance of Thermus scotoductus in domestic water heaters.</title>
        <authorList>
            <person name="Wilpiszeski R.L."/>
            <person name="Zhang Z."/>
            <person name="House C.H."/>
        </authorList>
    </citation>
    <scope>NUCLEOTIDE SEQUENCE [LARGE SCALE GENOMIC DNA]</scope>
    <source>
        <strain evidence="1 2">1_S1</strain>
    </source>
</reference>
<evidence type="ECO:0000313" key="2">
    <source>
        <dbReference type="Proteomes" id="UP000287467"/>
    </source>
</evidence>
<accession>A0A430VTL9</accession>